<evidence type="ECO:0000313" key="1">
    <source>
        <dbReference type="EMBL" id="HGS04489.1"/>
    </source>
</evidence>
<sequence length="97" mass="10633">MRCQTIKPDMECTFMTKKGCSFNGGKCHTIVDNCEGCERILETGEGRFCASFPDPAVKWRRGVCNLATHQKANLKAAAQANQKINPLKASKRAASGR</sequence>
<comment type="caution">
    <text evidence="1">The sequence shown here is derived from an EMBL/GenBank/DDBJ whole genome shotgun (WGS) entry which is preliminary data.</text>
</comment>
<dbReference type="InterPro" id="IPR047766">
    <property type="entry name" value="PxxKW_fam"/>
</dbReference>
<dbReference type="EMBL" id="DSXI01000109">
    <property type="protein sequence ID" value="HGS04489.1"/>
    <property type="molecule type" value="Genomic_DNA"/>
</dbReference>
<dbReference type="Pfam" id="PF20657">
    <property type="entry name" value="DUF6811"/>
    <property type="match status" value="1"/>
</dbReference>
<gene>
    <name evidence="1" type="ORF">ENT08_01925</name>
</gene>
<organism evidence="1">
    <name type="scientific">Desulfobacca acetoxidans</name>
    <dbReference type="NCBI Taxonomy" id="60893"/>
    <lineage>
        <taxon>Bacteria</taxon>
        <taxon>Pseudomonadati</taxon>
        <taxon>Thermodesulfobacteriota</taxon>
        <taxon>Desulfobaccia</taxon>
        <taxon>Desulfobaccales</taxon>
        <taxon>Desulfobaccaceae</taxon>
        <taxon>Desulfobacca</taxon>
    </lineage>
</organism>
<accession>A0A7V4G6T1</accession>
<dbReference type="NCBIfam" id="NF038144">
    <property type="entry name" value="PxxKW"/>
    <property type="match status" value="1"/>
</dbReference>
<dbReference type="AlphaFoldDB" id="A0A7V4G6T1"/>
<name>A0A7V4G6T1_9BACT</name>
<protein>
    <submittedName>
        <fullName evidence="1">Uncharacterized protein</fullName>
    </submittedName>
</protein>
<proteinExistence type="predicted"/>
<reference evidence="1" key="1">
    <citation type="journal article" date="2020" name="mSystems">
        <title>Genome- and Community-Level Interaction Insights into Carbon Utilization and Element Cycling Functions of Hydrothermarchaeota in Hydrothermal Sediment.</title>
        <authorList>
            <person name="Zhou Z."/>
            <person name="Liu Y."/>
            <person name="Xu W."/>
            <person name="Pan J."/>
            <person name="Luo Z.H."/>
            <person name="Li M."/>
        </authorList>
    </citation>
    <scope>NUCLEOTIDE SEQUENCE [LARGE SCALE GENOMIC DNA]</scope>
    <source>
        <strain evidence="1">SpSt-548</strain>
    </source>
</reference>